<keyword evidence="1" id="KW-0805">Transcription regulation</keyword>
<evidence type="ECO:0000256" key="1">
    <source>
        <dbReference type="ARBA" id="ARBA00023015"/>
    </source>
</evidence>
<evidence type="ECO:0000256" key="2">
    <source>
        <dbReference type="ARBA" id="ARBA00023125"/>
    </source>
</evidence>
<dbReference type="InterPro" id="IPR009057">
    <property type="entry name" value="Homeodomain-like_sf"/>
</dbReference>
<evidence type="ECO:0000313" key="5">
    <source>
        <dbReference type="EMBL" id="HIU41581.1"/>
    </source>
</evidence>
<dbReference type="InterPro" id="IPR018062">
    <property type="entry name" value="HTH_AraC-typ_CS"/>
</dbReference>
<dbReference type="Gene3D" id="1.10.10.60">
    <property type="entry name" value="Homeodomain-like"/>
    <property type="match status" value="2"/>
</dbReference>
<gene>
    <name evidence="5" type="ORF">IAD19_03420</name>
</gene>
<dbReference type="GO" id="GO:0003700">
    <property type="term" value="F:DNA-binding transcription factor activity"/>
    <property type="evidence" value="ECO:0007669"/>
    <property type="project" value="InterPro"/>
</dbReference>
<organism evidence="5 6">
    <name type="scientific">Candidatus Egerieicola faecale</name>
    <dbReference type="NCBI Taxonomy" id="2840774"/>
    <lineage>
        <taxon>Bacteria</taxon>
        <taxon>Bacillati</taxon>
        <taxon>Bacillota</taxon>
        <taxon>Clostridia</taxon>
        <taxon>Eubacteriales</taxon>
        <taxon>Oscillospiraceae</taxon>
        <taxon>Oscillospiraceae incertae sedis</taxon>
        <taxon>Candidatus Egerieicola</taxon>
    </lineage>
</organism>
<protein>
    <submittedName>
        <fullName evidence="5">Helix-turn-helix transcriptional regulator</fullName>
    </submittedName>
</protein>
<dbReference type="Proteomes" id="UP000824082">
    <property type="component" value="Unassembled WGS sequence"/>
</dbReference>
<dbReference type="PROSITE" id="PS00041">
    <property type="entry name" value="HTH_ARAC_FAMILY_1"/>
    <property type="match status" value="1"/>
</dbReference>
<dbReference type="PROSITE" id="PS01124">
    <property type="entry name" value="HTH_ARAC_FAMILY_2"/>
    <property type="match status" value="1"/>
</dbReference>
<reference evidence="5" key="1">
    <citation type="submission" date="2020-10" db="EMBL/GenBank/DDBJ databases">
        <authorList>
            <person name="Gilroy R."/>
        </authorList>
    </citation>
    <scope>NUCLEOTIDE SEQUENCE</scope>
    <source>
        <strain evidence="5">4509</strain>
    </source>
</reference>
<dbReference type="InterPro" id="IPR037923">
    <property type="entry name" value="HTH-like"/>
</dbReference>
<dbReference type="AlphaFoldDB" id="A0A9D1IRS5"/>
<dbReference type="InterPro" id="IPR018060">
    <property type="entry name" value="HTH_AraC"/>
</dbReference>
<dbReference type="Pfam" id="PF02311">
    <property type="entry name" value="AraC_binding"/>
    <property type="match status" value="1"/>
</dbReference>
<dbReference type="SUPFAM" id="SSF46689">
    <property type="entry name" value="Homeodomain-like"/>
    <property type="match status" value="2"/>
</dbReference>
<name>A0A9D1IRS5_9FIRM</name>
<dbReference type="InterPro" id="IPR003313">
    <property type="entry name" value="AraC-bd"/>
</dbReference>
<sequence>MQEYTNSQEALAAVDESKTFVIANLNDFDEVAHKNVHNCYELFYAQSSGGKLLIDNRNYLVERGSLFFINDFESHFFTAEKTNMYQRKVLYIHPPFLRRLSTPQTDLTQCFQRDGGEQFSHKVLLSKSQQSQVNQLLQRLSSTSTGYGQDIMEQSVFCELMVLLNQLFTQSMEESQQPAASNDTNLVDDIIKYINENITDRLQISIIAAHFYLSDAYVCRAFKAQTGTTINKYITARRITIAKQYLAKGSTVLNACEKSGFRDYTNFVKAFTKLVGISPKKYEKLHAQERAPKKRA</sequence>
<keyword evidence="3" id="KW-0804">Transcription</keyword>
<feature type="domain" description="HTH araC/xylS-type" evidence="4">
    <location>
        <begin position="188"/>
        <end position="285"/>
    </location>
</feature>
<comment type="caution">
    <text evidence="5">The sequence shown here is derived from an EMBL/GenBank/DDBJ whole genome shotgun (WGS) entry which is preliminary data.</text>
</comment>
<evidence type="ECO:0000259" key="4">
    <source>
        <dbReference type="PROSITE" id="PS01124"/>
    </source>
</evidence>
<evidence type="ECO:0000256" key="3">
    <source>
        <dbReference type="ARBA" id="ARBA00023163"/>
    </source>
</evidence>
<dbReference type="GO" id="GO:0043565">
    <property type="term" value="F:sequence-specific DNA binding"/>
    <property type="evidence" value="ECO:0007669"/>
    <property type="project" value="InterPro"/>
</dbReference>
<dbReference type="PANTHER" id="PTHR43280:SF28">
    <property type="entry name" value="HTH-TYPE TRANSCRIPTIONAL ACTIVATOR RHAS"/>
    <property type="match status" value="1"/>
</dbReference>
<evidence type="ECO:0000313" key="6">
    <source>
        <dbReference type="Proteomes" id="UP000824082"/>
    </source>
</evidence>
<keyword evidence="2" id="KW-0238">DNA-binding</keyword>
<dbReference type="EMBL" id="DVMX01000062">
    <property type="protein sequence ID" value="HIU41581.1"/>
    <property type="molecule type" value="Genomic_DNA"/>
</dbReference>
<proteinExistence type="predicted"/>
<dbReference type="SUPFAM" id="SSF51215">
    <property type="entry name" value="Regulatory protein AraC"/>
    <property type="match status" value="1"/>
</dbReference>
<dbReference type="SMART" id="SM00342">
    <property type="entry name" value="HTH_ARAC"/>
    <property type="match status" value="1"/>
</dbReference>
<dbReference type="PANTHER" id="PTHR43280">
    <property type="entry name" value="ARAC-FAMILY TRANSCRIPTIONAL REGULATOR"/>
    <property type="match status" value="1"/>
</dbReference>
<reference evidence="5" key="2">
    <citation type="journal article" date="2021" name="PeerJ">
        <title>Extensive microbial diversity within the chicken gut microbiome revealed by metagenomics and culture.</title>
        <authorList>
            <person name="Gilroy R."/>
            <person name="Ravi A."/>
            <person name="Getino M."/>
            <person name="Pursley I."/>
            <person name="Horton D.L."/>
            <person name="Alikhan N.F."/>
            <person name="Baker D."/>
            <person name="Gharbi K."/>
            <person name="Hall N."/>
            <person name="Watson M."/>
            <person name="Adriaenssens E.M."/>
            <person name="Foster-Nyarko E."/>
            <person name="Jarju S."/>
            <person name="Secka A."/>
            <person name="Antonio M."/>
            <person name="Oren A."/>
            <person name="Chaudhuri R.R."/>
            <person name="La Ragione R."/>
            <person name="Hildebrand F."/>
            <person name="Pallen M.J."/>
        </authorList>
    </citation>
    <scope>NUCLEOTIDE SEQUENCE</scope>
    <source>
        <strain evidence="5">4509</strain>
    </source>
</reference>
<dbReference type="Pfam" id="PF12833">
    <property type="entry name" value="HTH_18"/>
    <property type="match status" value="1"/>
</dbReference>
<accession>A0A9D1IRS5</accession>